<dbReference type="PANTHER" id="PTHR24198">
    <property type="entry name" value="ANKYRIN REPEAT AND PROTEIN KINASE DOMAIN-CONTAINING PROTEIN"/>
    <property type="match status" value="1"/>
</dbReference>
<feature type="repeat" description="ANK" evidence="3">
    <location>
        <begin position="108"/>
        <end position="140"/>
    </location>
</feature>
<dbReference type="PROSITE" id="PS50088">
    <property type="entry name" value="ANK_REPEAT"/>
    <property type="match status" value="2"/>
</dbReference>
<dbReference type="PROSITE" id="PS50297">
    <property type="entry name" value="ANK_REP_REGION"/>
    <property type="match status" value="2"/>
</dbReference>
<evidence type="ECO:0000256" key="4">
    <source>
        <dbReference type="SAM" id="MobiDB-lite"/>
    </source>
</evidence>
<dbReference type="Pfam" id="PF12796">
    <property type="entry name" value="Ank_2"/>
    <property type="match status" value="1"/>
</dbReference>
<dbReference type="GO" id="GO:0031932">
    <property type="term" value="C:TORC2 complex"/>
    <property type="evidence" value="ECO:0007669"/>
    <property type="project" value="EnsemblFungi"/>
</dbReference>
<dbReference type="GO" id="GO:0030950">
    <property type="term" value="P:establishment or maintenance of actin cytoskeleton polarity"/>
    <property type="evidence" value="ECO:0007669"/>
    <property type="project" value="EnsemblFungi"/>
</dbReference>
<dbReference type="HOGENOM" id="CLU_036011_0_0_1"/>
<dbReference type="OrthoDB" id="823504at2759"/>
<dbReference type="GeneID" id="34528884"/>
<dbReference type="Gene3D" id="1.25.40.20">
    <property type="entry name" value="Ankyrin repeat-containing domain"/>
    <property type="match status" value="1"/>
</dbReference>
<keyword evidence="2 3" id="KW-0040">ANK repeat</keyword>
<evidence type="ECO:0000256" key="3">
    <source>
        <dbReference type="PROSITE-ProRule" id="PRU00023"/>
    </source>
</evidence>
<feature type="region of interest" description="Disordered" evidence="4">
    <location>
        <begin position="355"/>
        <end position="411"/>
    </location>
</feature>
<dbReference type="OMA" id="HIACMND"/>
<keyword evidence="6" id="KW-1185">Reference proteome</keyword>
<dbReference type="AlphaFoldDB" id="J7SAW3"/>
<accession>J7SAW3</accession>
<name>J7SAW3_HUIN7</name>
<dbReference type="Proteomes" id="UP000006310">
    <property type="component" value="Chromosome 13"/>
</dbReference>
<protein>
    <submittedName>
        <fullName evidence="5">Uncharacterized protein</fullName>
    </submittedName>
</protein>
<reference evidence="6" key="2">
    <citation type="submission" date="2012-08" db="EMBL/GenBank/DDBJ databases">
        <title>Genome sequence of Kazachstania naganishii.</title>
        <authorList>
            <person name="Gordon J.L."/>
            <person name="Armisen D."/>
            <person name="Proux-Wera E."/>
            <person name="OhEigeartaigh S.S."/>
            <person name="Byrne K.P."/>
            <person name="Wolfe K.H."/>
        </authorList>
    </citation>
    <scope>NUCLEOTIDE SEQUENCE [LARGE SCALE GENOMIC DNA]</scope>
    <source>
        <strain evidence="6">ATCC MYA-139 / BCRC 22969 / CBS 8797 / CCRC 22969 / KCTC 17520 / NBRC 10181 / NCYC 3082</strain>
    </source>
</reference>
<dbReference type="InterPro" id="IPR036770">
    <property type="entry name" value="Ankyrin_rpt-contain_sf"/>
</dbReference>
<dbReference type="STRING" id="1071383.J7SAW3"/>
<dbReference type="PANTHER" id="PTHR24198:SF165">
    <property type="entry name" value="ANKYRIN REPEAT-CONTAINING PROTEIN-RELATED"/>
    <property type="match status" value="1"/>
</dbReference>
<dbReference type="EMBL" id="HE978326">
    <property type="protein sequence ID" value="CCK73104.1"/>
    <property type="molecule type" value="Genomic_DNA"/>
</dbReference>
<feature type="compositionally biased region" description="Polar residues" evidence="4">
    <location>
        <begin position="311"/>
        <end position="322"/>
    </location>
</feature>
<keyword evidence="1" id="KW-0677">Repeat</keyword>
<dbReference type="GO" id="GO:0001558">
    <property type="term" value="P:regulation of cell growth"/>
    <property type="evidence" value="ECO:0007669"/>
    <property type="project" value="EnsemblFungi"/>
</dbReference>
<gene>
    <name evidence="5" type="primary">KNAG0M02510</name>
    <name evidence="5" type="ordered locus">KNAG_0M02510</name>
</gene>
<dbReference type="eggNOG" id="KOG0504">
    <property type="taxonomic scope" value="Eukaryota"/>
</dbReference>
<dbReference type="SMART" id="SM00248">
    <property type="entry name" value="ANK"/>
    <property type="match status" value="4"/>
</dbReference>
<reference evidence="5 6" key="1">
    <citation type="journal article" date="2011" name="Proc. Natl. Acad. Sci. U.S.A.">
        <title>Evolutionary erosion of yeast sex chromosomes by mating-type switching accidents.</title>
        <authorList>
            <person name="Gordon J.L."/>
            <person name="Armisen D."/>
            <person name="Proux-Wera E."/>
            <person name="Oheigeartaigh S.S."/>
            <person name="Byrne K.P."/>
            <person name="Wolfe K.H."/>
        </authorList>
    </citation>
    <scope>NUCLEOTIDE SEQUENCE [LARGE SCALE GENOMIC DNA]</scope>
    <source>
        <strain evidence="6">ATCC MYA-139 / BCRC 22969 / CBS 8797 / CCRC 22969 / KCTC 17520 / NBRC 10181 / NCYC 3082</strain>
    </source>
</reference>
<sequence>MLGDPSVRLRKAIVNGNLLIVKRLLRRFPELVTNVDPRNGWSSLHYASFYGRYLICVYLVQLGHDHHELIRTFKGNTCVHLALMNGHEQTTHLLLQHFPRFIDAKGENGSAPIHVACMHDYFRCASLLISVGADLSLQDGQGETPLHICLEYGSTECLKLLLQERPKVDVNAVNFLEWKPVQVAETFEFARVYNKLLKESTAKAGSAGSNFKKPSFAFRTPLMDGKPSFEDGPSPLLTVNSPYSANPITIPGSAGAGAGNTVPASPISKLLSISTSRKPSISMVQSIPPFSNIHQSAESIRSVSGEDSPITIPQASITSGTPPKTVKGKQELNKTFSNDTMLNNKYILQNLKDENKESAVKNSSADDQDVRHASPTGNAARKRVSLLNIPISRVRNSDSVGDNGDNNNPTA</sequence>
<proteinExistence type="predicted"/>
<feature type="compositionally biased region" description="Low complexity" evidence="4">
    <location>
        <begin position="397"/>
        <end position="411"/>
    </location>
</feature>
<dbReference type="RefSeq" id="XP_022467348.1">
    <property type="nucleotide sequence ID" value="XM_022611121.1"/>
</dbReference>
<dbReference type="SUPFAM" id="SSF48403">
    <property type="entry name" value="Ankyrin repeat"/>
    <property type="match status" value="1"/>
</dbReference>
<evidence type="ECO:0000256" key="1">
    <source>
        <dbReference type="ARBA" id="ARBA00022737"/>
    </source>
</evidence>
<feature type="region of interest" description="Disordered" evidence="4">
    <location>
        <begin position="297"/>
        <end position="328"/>
    </location>
</feature>
<dbReference type="KEGG" id="kng:KNAG_0M02510"/>
<organism evidence="5 6">
    <name type="scientific">Huiozyma naganishii (strain ATCC MYA-139 / BCRC 22969 / CBS 8797 / KCTC 17520 / NBRC 10181 / NCYC 3082 / Yp74L-3)</name>
    <name type="common">Yeast</name>
    <name type="synonym">Kazachstania naganishii</name>
    <dbReference type="NCBI Taxonomy" id="1071383"/>
    <lineage>
        <taxon>Eukaryota</taxon>
        <taxon>Fungi</taxon>
        <taxon>Dikarya</taxon>
        <taxon>Ascomycota</taxon>
        <taxon>Saccharomycotina</taxon>
        <taxon>Saccharomycetes</taxon>
        <taxon>Saccharomycetales</taxon>
        <taxon>Saccharomycetaceae</taxon>
        <taxon>Huiozyma</taxon>
    </lineage>
</organism>
<evidence type="ECO:0000313" key="5">
    <source>
        <dbReference type="EMBL" id="CCK73104.1"/>
    </source>
</evidence>
<dbReference type="InterPro" id="IPR002110">
    <property type="entry name" value="Ankyrin_rpt"/>
</dbReference>
<dbReference type="GO" id="GO:0005886">
    <property type="term" value="C:plasma membrane"/>
    <property type="evidence" value="ECO:0007669"/>
    <property type="project" value="EnsemblFungi"/>
</dbReference>
<evidence type="ECO:0000313" key="6">
    <source>
        <dbReference type="Proteomes" id="UP000006310"/>
    </source>
</evidence>
<evidence type="ECO:0000256" key="2">
    <source>
        <dbReference type="ARBA" id="ARBA00023043"/>
    </source>
</evidence>
<feature type="repeat" description="ANK" evidence="3">
    <location>
        <begin position="141"/>
        <end position="173"/>
    </location>
</feature>